<name>A0A564YLI6_HYMDI</name>
<organism evidence="1 2">
    <name type="scientific">Hymenolepis diminuta</name>
    <name type="common">Rat tapeworm</name>
    <dbReference type="NCBI Taxonomy" id="6216"/>
    <lineage>
        <taxon>Eukaryota</taxon>
        <taxon>Metazoa</taxon>
        <taxon>Spiralia</taxon>
        <taxon>Lophotrochozoa</taxon>
        <taxon>Platyhelminthes</taxon>
        <taxon>Cestoda</taxon>
        <taxon>Eucestoda</taxon>
        <taxon>Cyclophyllidea</taxon>
        <taxon>Hymenolepididae</taxon>
        <taxon>Hymenolepis</taxon>
    </lineage>
</organism>
<evidence type="ECO:0000313" key="1">
    <source>
        <dbReference type="EMBL" id="VUZ48030.1"/>
    </source>
</evidence>
<evidence type="ECO:0000313" key="2">
    <source>
        <dbReference type="Proteomes" id="UP000321570"/>
    </source>
</evidence>
<dbReference type="AlphaFoldDB" id="A0A564YLI6"/>
<dbReference type="Proteomes" id="UP000321570">
    <property type="component" value="Unassembled WGS sequence"/>
</dbReference>
<proteinExistence type="predicted"/>
<protein>
    <submittedName>
        <fullName evidence="1">Uncharacterized protein</fullName>
    </submittedName>
</protein>
<accession>A0A564YLI6</accession>
<gene>
    <name evidence="1" type="ORF">WMSIL1_LOCUS7450</name>
</gene>
<keyword evidence="2" id="KW-1185">Reference proteome</keyword>
<dbReference type="EMBL" id="CABIJS010000256">
    <property type="protein sequence ID" value="VUZ48030.1"/>
    <property type="molecule type" value="Genomic_DNA"/>
</dbReference>
<sequence length="86" mass="10062">MNLYIKCDSGMNQQNFDEHNYVNPISSETMSQNVSTLRKTLTEYWLNNNSHFVRTNRLFATSVATEAIRRQYDEINQISGKRALSR</sequence>
<reference evidence="1 2" key="1">
    <citation type="submission" date="2019-07" db="EMBL/GenBank/DDBJ databases">
        <authorList>
            <person name="Jastrzebski P J."/>
            <person name="Paukszto L."/>
            <person name="Jastrzebski P J."/>
        </authorList>
    </citation>
    <scope>NUCLEOTIDE SEQUENCE [LARGE SCALE GENOMIC DNA]</scope>
    <source>
        <strain evidence="1 2">WMS-il1</strain>
    </source>
</reference>